<protein>
    <submittedName>
        <fullName evidence="1">Uncharacterized protein</fullName>
    </submittedName>
</protein>
<sequence>MAQAGKVILKATQKTAMAKELSALHANKPIPKSSPLRTLNPILEDDLICVGGRLQHSHLATAEKNPIVLPKGSHISLLLTTASP</sequence>
<keyword evidence="2" id="KW-1185">Reference proteome</keyword>
<dbReference type="AlphaFoldDB" id="A0AAN8AAP0"/>
<accession>A0AAN8AAP0</accession>
<dbReference type="Proteomes" id="UP001346869">
    <property type="component" value="Unassembled WGS sequence"/>
</dbReference>
<dbReference type="EMBL" id="JAUZQC010000017">
    <property type="protein sequence ID" value="KAK5855656.1"/>
    <property type="molecule type" value="Genomic_DNA"/>
</dbReference>
<name>A0AAN8AAP0_ELEMC</name>
<reference evidence="1 2" key="2">
    <citation type="journal article" date="2023" name="Mol. Biol. Evol.">
        <title>Genomics of Secondarily Temperate Adaptation in the Only Non-Antarctic Icefish.</title>
        <authorList>
            <person name="Rivera-Colon A.G."/>
            <person name="Rayamajhi N."/>
            <person name="Minhas B.F."/>
            <person name="Madrigal G."/>
            <person name="Bilyk K.T."/>
            <person name="Yoon V."/>
            <person name="Hune M."/>
            <person name="Gregory S."/>
            <person name="Cheng C.H.C."/>
            <person name="Catchen J.M."/>
        </authorList>
    </citation>
    <scope>NUCLEOTIDE SEQUENCE [LARGE SCALE GENOMIC DNA]</scope>
    <source>
        <strain evidence="1">JMC-PN-2008</strain>
    </source>
</reference>
<reference evidence="1 2" key="1">
    <citation type="journal article" date="2023" name="Genes (Basel)">
        <title>Chromosome-Level Genome Assembly and Circadian Gene Repertoire of the Patagonia Blennie Eleginops maclovinus-The Closest Ancestral Proxy of Antarctic Cryonotothenioids.</title>
        <authorList>
            <person name="Cheng C.C."/>
            <person name="Rivera-Colon A.G."/>
            <person name="Minhas B.F."/>
            <person name="Wilson L."/>
            <person name="Rayamajhi N."/>
            <person name="Vargas-Chacoff L."/>
            <person name="Catchen J.M."/>
        </authorList>
    </citation>
    <scope>NUCLEOTIDE SEQUENCE [LARGE SCALE GENOMIC DNA]</scope>
    <source>
        <strain evidence="1">JMC-PN-2008</strain>
    </source>
</reference>
<dbReference type="PANTHER" id="PTHR47331">
    <property type="entry name" value="PHD-TYPE DOMAIN-CONTAINING PROTEIN"/>
    <property type="match status" value="1"/>
</dbReference>
<evidence type="ECO:0000313" key="2">
    <source>
        <dbReference type="Proteomes" id="UP001346869"/>
    </source>
</evidence>
<gene>
    <name evidence="1" type="ORF">PBY51_007314</name>
</gene>
<evidence type="ECO:0000313" key="1">
    <source>
        <dbReference type="EMBL" id="KAK5855656.1"/>
    </source>
</evidence>
<proteinExistence type="predicted"/>
<comment type="caution">
    <text evidence="1">The sequence shown here is derived from an EMBL/GenBank/DDBJ whole genome shotgun (WGS) entry which is preliminary data.</text>
</comment>
<dbReference type="PANTHER" id="PTHR47331:SF5">
    <property type="entry name" value="RIBONUCLEASE H"/>
    <property type="match status" value="1"/>
</dbReference>
<organism evidence="1 2">
    <name type="scientific">Eleginops maclovinus</name>
    <name type="common">Patagonian blennie</name>
    <name type="synonym">Eleginus maclovinus</name>
    <dbReference type="NCBI Taxonomy" id="56733"/>
    <lineage>
        <taxon>Eukaryota</taxon>
        <taxon>Metazoa</taxon>
        <taxon>Chordata</taxon>
        <taxon>Craniata</taxon>
        <taxon>Vertebrata</taxon>
        <taxon>Euteleostomi</taxon>
        <taxon>Actinopterygii</taxon>
        <taxon>Neopterygii</taxon>
        <taxon>Teleostei</taxon>
        <taxon>Neoteleostei</taxon>
        <taxon>Acanthomorphata</taxon>
        <taxon>Eupercaria</taxon>
        <taxon>Perciformes</taxon>
        <taxon>Notothenioidei</taxon>
        <taxon>Eleginopidae</taxon>
        <taxon>Eleginops</taxon>
    </lineage>
</organism>